<gene>
    <name evidence="1" type="ORF">DL546_008381</name>
</gene>
<dbReference type="Gene3D" id="3.60.15.10">
    <property type="entry name" value="Ribonuclease Z/Hydroxyacylglutathione hydrolase-like"/>
    <property type="match status" value="1"/>
</dbReference>
<evidence type="ECO:0000313" key="1">
    <source>
        <dbReference type="EMBL" id="RKU48329.1"/>
    </source>
</evidence>
<evidence type="ECO:0000313" key="2">
    <source>
        <dbReference type="Proteomes" id="UP000275385"/>
    </source>
</evidence>
<accession>A0A420YKB6</accession>
<dbReference type="AlphaFoldDB" id="A0A420YKB6"/>
<dbReference type="STRING" id="177199.A0A420YKB6"/>
<protein>
    <recommendedName>
        <fullName evidence="3">Metallo-beta-lactamase domain-containing protein</fullName>
    </recommendedName>
</protein>
<keyword evidence="2" id="KW-1185">Reference proteome</keyword>
<sequence>MAPFQPRNPDAPVCCTCGTQYPSNTSPSFTTLSSLLSSDSHYHNVFTPLSHDPEHFISIHTEPKVAIGQRAILVRTPAGNVLWDCITYLDDETVEKIKGYGDLVGIVISHPHYYSTHVEWANAFECPVYLAAEDKKWIAVPLGEHQSFLDQTVTSISGKNGQDIGVKALKLGGHFPGSLVLLYDGRLLLADTLMTTPAGMGKWNVDAKGNTRNKPPGLNSFSFMWSIPNMIPLNTEEIVHMWDVLKNYDFRSSHGAFTGQDIEDEGVKGRVLESMQIQIRHMGYPQHALLKETI</sequence>
<reference evidence="1 2" key="1">
    <citation type="submission" date="2018-08" db="EMBL/GenBank/DDBJ databases">
        <title>Draft genome of the lignicolous fungus Coniochaeta pulveracea.</title>
        <authorList>
            <person name="Borstlap C.J."/>
            <person name="De Witt R.N."/>
            <person name="Botha A."/>
            <person name="Volschenk H."/>
        </authorList>
    </citation>
    <scope>NUCLEOTIDE SEQUENCE [LARGE SCALE GENOMIC DNA]</scope>
    <source>
        <strain evidence="1 2">CAB683</strain>
    </source>
</reference>
<proteinExistence type="predicted"/>
<dbReference type="InterPro" id="IPR036866">
    <property type="entry name" value="RibonucZ/Hydroxyglut_hydro"/>
</dbReference>
<dbReference type="SUPFAM" id="SSF56281">
    <property type="entry name" value="Metallo-hydrolase/oxidoreductase"/>
    <property type="match status" value="1"/>
</dbReference>
<organism evidence="1 2">
    <name type="scientific">Coniochaeta pulveracea</name>
    <dbReference type="NCBI Taxonomy" id="177199"/>
    <lineage>
        <taxon>Eukaryota</taxon>
        <taxon>Fungi</taxon>
        <taxon>Dikarya</taxon>
        <taxon>Ascomycota</taxon>
        <taxon>Pezizomycotina</taxon>
        <taxon>Sordariomycetes</taxon>
        <taxon>Sordariomycetidae</taxon>
        <taxon>Coniochaetales</taxon>
        <taxon>Coniochaetaceae</taxon>
        <taxon>Coniochaeta</taxon>
    </lineage>
</organism>
<evidence type="ECO:0008006" key="3">
    <source>
        <dbReference type="Google" id="ProtNLM"/>
    </source>
</evidence>
<name>A0A420YKB6_9PEZI</name>
<dbReference type="OrthoDB" id="17458at2759"/>
<dbReference type="EMBL" id="QVQW01000005">
    <property type="protein sequence ID" value="RKU48329.1"/>
    <property type="molecule type" value="Genomic_DNA"/>
</dbReference>
<dbReference type="PANTHER" id="PTHR36839:SF1">
    <property type="entry name" value="METALLO-BETA-LACTAMASE FAMILY PROTEIN (AFU_ORTHOLOGUE AFUA_5G12770)"/>
    <property type="match status" value="1"/>
</dbReference>
<dbReference type="PANTHER" id="PTHR36839">
    <property type="entry name" value="METALLO-BETA-LACTAMASE FAMILY PROTEIN (AFU_ORTHOLOGUE AFUA_5G12770)"/>
    <property type="match status" value="1"/>
</dbReference>
<dbReference type="Proteomes" id="UP000275385">
    <property type="component" value="Unassembled WGS sequence"/>
</dbReference>
<comment type="caution">
    <text evidence="1">The sequence shown here is derived from an EMBL/GenBank/DDBJ whole genome shotgun (WGS) entry which is preliminary data.</text>
</comment>